<reference evidence="3" key="1">
    <citation type="submission" date="2021-03" db="EMBL/GenBank/DDBJ databases">
        <authorList>
            <person name="Li Z."/>
            <person name="Yang C."/>
        </authorList>
    </citation>
    <scope>NUCLEOTIDE SEQUENCE</scope>
    <source>
        <strain evidence="3">Dzin_1.0</strain>
        <tissue evidence="3">Leaf</tissue>
    </source>
</reference>
<name>A0A9D5CKI8_9LILI</name>
<gene>
    <name evidence="3" type="ORF">J5N97_017076</name>
</gene>
<feature type="compositionally biased region" description="Polar residues" evidence="1">
    <location>
        <begin position="166"/>
        <end position="185"/>
    </location>
</feature>
<keyword evidence="2" id="KW-0472">Membrane</keyword>
<organism evidence="3 4">
    <name type="scientific">Dioscorea zingiberensis</name>
    <dbReference type="NCBI Taxonomy" id="325984"/>
    <lineage>
        <taxon>Eukaryota</taxon>
        <taxon>Viridiplantae</taxon>
        <taxon>Streptophyta</taxon>
        <taxon>Embryophyta</taxon>
        <taxon>Tracheophyta</taxon>
        <taxon>Spermatophyta</taxon>
        <taxon>Magnoliopsida</taxon>
        <taxon>Liliopsida</taxon>
        <taxon>Dioscoreales</taxon>
        <taxon>Dioscoreaceae</taxon>
        <taxon>Dioscorea</taxon>
    </lineage>
</organism>
<keyword evidence="4" id="KW-1185">Reference proteome</keyword>
<dbReference type="EMBL" id="JAGGNH010000004">
    <property type="protein sequence ID" value="KAJ0975111.1"/>
    <property type="molecule type" value="Genomic_DNA"/>
</dbReference>
<feature type="transmembrane region" description="Helical" evidence="2">
    <location>
        <begin position="25"/>
        <end position="47"/>
    </location>
</feature>
<dbReference type="Proteomes" id="UP001085076">
    <property type="component" value="Miscellaneous, Linkage group lg04"/>
</dbReference>
<reference evidence="3" key="2">
    <citation type="journal article" date="2022" name="Hortic Res">
        <title>The genome of Dioscorea zingiberensis sheds light on the biosynthesis, origin and evolution of the medicinally important diosgenin saponins.</title>
        <authorList>
            <person name="Li Y."/>
            <person name="Tan C."/>
            <person name="Li Z."/>
            <person name="Guo J."/>
            <person name="Li S."/>
            <person name="Chen X."/>
            <person name="Wang C."/>
            <person name="Dai X."/>
            <person name="Yang H."/>
            <person name="Song W."/>
            <person name="Hou L."/>
            <person name="Xu J."/>
            <person name="Tong Z."/>
            <person name="Xu A."/>
            <person name="Yuan X."/>
            <person name="Wang W."/>
            <person name="Yang Q."/>
            <person name="Chen L."/>
            <person name="Sun Z."/>
            <person name="Wang K."/>
            <person name="Pan B."/>
            <person name="Chen J."/>
            <person name="Bao Y."/>
            <person name="Liu F."/>
            <person name="Qi X."/>
            <person name="Gang D.R."/>
            <person name="Wen J."/>
            <person name="Li J."/>
        </authorList>
    </citation>
    <scope>NUCLEOTIDE SEQUENCE</scope>
    <source>
        <strain evidence="3">Dzin_1.0</strain>
    </source>
</reference>
<evidence type="ECO:0000313" key="4">
    <source>
        <dbReference type="Proteomes" id="UP001085076"/>
    </source>
</evidence>
<accession>A0A9D5CKI8</accession>
<protein>
    <submittedName>
        <fullName evidence="3">Uncharacterized protein</fullName>
    </submittedName>
</protein>
<evidence type="ECO:0000313" key="3">
    <source>
        <dbReference type="EMBL" id="KAJ0975111.1"/>
    </source>
</evidence>
<keyword evidence="2" id="KW-1133">Transmembrane helix</keyword>
<dbReference type="PANTHER" id="PTHR46250">
    <property type="entry name" value="MYB/SANT-LIKE DNA-BINDING DOMAIN PROTEIN-RELATED"/>
    <property type="match status" value="1"/>
</dbReference>
<dbReference type="AlphaFoldDB" id="A0A9D5CKI8"/>
<feature type="region of interest" description="Disordered" evidence="1">
    <location>
        <begin position="160"/>
        <end position="203"/>
    </location>
</feature>
<evidence type="ECO:0000256" key="1">
    <source>
        <dbReference type="SAM" id="MobiDB-lite"/>
    </source>
</evidence>
<sequence length="291" mass="31598">MVRGGVLILVLFINGLDNHFGTGEVVLMDILSPVNLGLIATITYVYVDMVNKIAALMMAENTNVDGMNPIETRGKRQAKQGSRHVWNSEQDALLVECLTRLAQSGKWKADNDRATGEGAEAPADAVEEIANEEAAATTDSYIGDDFWDIELEDDINVANEEDNPSVIPSPTNGTATSLPGTSQAGPSRKVKRKRSLGQDVGPDEISSNINTIGSWIESSGEHVARLASCFQFLSDDADAKRKVFGELLKLEGLTKSERIKVGGILVQDTSKVAYFFSLPDDCKEEYVRGLF</sequence>
<keyword evidence="2" id="KW-0812">Transmembrane</keyword>
<evidence type="ECO:0000256" key="2">
    <source>
        <dbReference type="SAM" id="Phobius"/>
    </source>
</evidence>
<dbReference type="OrthoDB" id="1145453at2759"/>
<proteinExistence type="predicted"/>
<comment type="caution">
    <text evidence="3">The sequence shown here is derived from an EMBL/GenBank/DDBJ whole genome shotgun (WGS) entry which is preliminary data.</text>
</comment>